<dbReference type="EMBL" id="CP059894">
    <property type="protein sequence ID" value="QNJ94733.1"/>
    <property type="molecule type" value="Genomic_DNA"/>
</dbReference>
<name>A0A7G8PK67_9MYCO</name>
<reference evidence="2 3" key="1">
    <citation type="submission" date="2020-07" db="EMBL/GenBank/DDBJ databases">
        <title>Draft genome sequence of four isobutane-metabolizing strains capable of cometabolically degrading diverse ether contaminants.</title>
        <authorList>
            <person name="Chen W."/>
            <person name="Faulkner N."/>
            <person name="Smith C."/>
            <person name="Hyman M."/>
        </authorList>
    </citation>
    <scope>NUCLEOTIDE SEQUENCE [LARGE SCALE GENOMIC DNA]</scope>
    <source>
        <strain evidence="2 3">2A</strain>
    </source>
</reference>
<evidence type="ECO:0000313" key="2">
    <source>
        <dbReference type="EMBL" id="QNJ94733.1"/>
    </source>
</evidence>
<organism evidence="2 3">
    <name type="scientific">Mycolicibacterium fluoranthenivorans</name>
    <dbReference type="NCBI Taxonomy" id="258505"/>
    <lineage>
        <taxon>Bacteria</taxon>
        <taxon>Bacillati</taxon>
        <taxon>Actinomycetota</taxon>
        <taxon>Actinomycetes</taxon>
        <taxon>Mycobacteriales</taxon>
        <taxon>Mycobacteriaceae</taxon>
        <taxon>Mycolicibacterium</taxon>
    </lineage>
</organism>
<evidence type="ECO:0000313" key="3">
    <source>
        <dbReference type="Proteomes" id="UP000515498"/>
    </source>
</evidence>
<proteinExistence type="inferred from homology"/>
<dbReference type="Pfam" id="PF06013">
    <property type="entry name" value="WXG100"/>
    <property type="match status" value="1"/>
</dbReference>
<dbReference type="Proteomes" id="UP000515498">
    <property type="component" value="Chromosome"/>
</dbReference>
<dbReference type="Gene3D" id="1.10.287.1060">
    <property type="entry name" value="ESAT-6-like"/>
    <property type="match status" value="1"/>
</dbReference>
<dbReference type="NCBIfam" id="TIGR03930">
    <property type="entry name" value="WXG100_ESAT6"/>
    <property type="match status" value="1"/>
</dbReference>
<accession>A0A7G8PK67</accession>
<dbReference type="RefSeq" id="WP_187098405.1">
    <property type="nucleotide sequence ID" value="NZ_CP059894.1"/>
</dbReference>
<gene>
    <name evidence="2" type="ORF">HZU40_11045</name>
</gene>
<sequence length="104" mass="10841">MGGDGVLGVTPEELRRVSGDVAATADELIQGLRTLDDEVSGFVGSGWTGLSSGSFAQSFWRWHDGAMEVHAGLAEMADLLRTAAGGYQRQDETSAAALSPEGEV</sequence>
<dbReference type="InterPro" id="IPR010310">
    <property type="entry name" value="T7SS_ESAT-6-like"/>
</dbReference>
<dbReference type="SUPFAM" id="SSF140453">
    <property type="entry name" value="EsxAB dimer-like"/>
    <property type="match status" value="1"/>
</dbReference>
<dbReference type="KEGG" id="mflu:HZU40_11045"/>
<dbReference type="InterPro" id="IPR036689">
    <property type="entry name" value="ESAT-6-like_sf"/>
</dbReference>
<dbReference type="AlphaFoldDB" id="A0A7G8PK67"/>
<evidence type="ECO:0000256" key="1">
    <source>
        <dbReference type="RuleBase" id="RU362001"/>
    </source>
</evidence>
<protein>
    <recommendedName>
        <fullName evidence="1">ESAT-6-like protein</fullName>
    </recommendedName>
</protein>
<comment type="similarity">
    <text evidence="1">Belongs to the WXG100 family.</text>
</comment>